<gene>
    <name evidence="2" type="ORF">CDAR_495491</name>
</gene>
<protein>
    <submittedName>
        <fullName evidence="2">Uncharacterized protein</fullName>
    </submittedName>
</protein>
<dbReference type="AlphaFoldDB" id="A0AAV4SB34"/>
<evidence type="ECO:0000256" key="1">
    <source>
        <dbReference type="SAM" id="MobiDB-lite"/>
    </source>
</evidence>
<reference evidence="2 3" key="1">
    <citation type="submission" date="2021-06" db="EMBL/GenBank/DDBJ databases">
        <title>Caerostris darwini draft genome.</title>
        <authorList>
            <person name="Kono N."/>
            <person name="Arakawa K."/>
        </authorList>
    </citation>
    <scope>NUCLEOTIDE SEQUENCE [LARGE SCALE GENOMIC DNA]</scope>
</reference>
<evidence type="ECO:0000313" key="2">
    <source>
        <dbReference type="EMBL" id="GIY30524.1"/>
    </source>
</evidence>
<evidence type="ECO:0000313" key="3">
    <source>
        <dbReference type="Proteomes" id="UP001054837"/>
    </source>
</evidence>
<organism evidence="2 3">
    <name type="scientific">Caerostris darwini</name>
    <dbReference type="NCBI Taxonomy" id="1538125"/>
    <lineage>
        <taxon>Eukaryota</taxon>
        <taxon>Metazoa</taxon>
        <taxon>Ecdysozoa</taxon>
        <taxon>Arthropoda</taxon>
        <taxon>Chelicerata</taxon>
        <taxon>Arachnida</taxon>
        <taxon>Araneae</taxon>
        <taxon>Araneomorphae</taxon>
        <taxon>Entelegynae</taxon>
        <taxon>Araneoidea</taxon>
        <taxon>Araneidae</taxon>
        <taxon>Caerostris</taxon>
    </lineage>
</organism>
<keyword evidence="3" id="KW-1185">Reference proteome</keyword>
<accession>A0AAV4SB34</accession>
<comment type="caution">
    <text evidence="2">The sequence shown here is derived from an EMBL/GenBank/DDBJ whole genome shotgun (WGS) entry which is preliminary data.</text>
</comment>
<sequence>MFTYNISLFVVNLQGEIPAARVQTTHFLGQKSPKSPLSISSGPSSANNGKTDNPGKRWAHRSKPMARRSLLRCTMQKVPTLLLHALLRQGEARGRTLRFSGLIGKAADSSGSP</sequence>
<dbReference type="EMBL" id="BPLQ01007511">
    <property type="protein sequence ID" value="GIY30524.1"/>
    <property type="molecule type" value="Genomic_DNA"/>
</dbReference>
<feature type="compositionally biased region" description="Low complexity" evidence="1">
    <location>
        <begin position="32"/>
        <end position="45"/>
    </location>
</feature>
<name>A0AAV4SB34_9ARAC</name>
<proteinExistence type="predicted"/>
<dbReference type="Proteomes" id="UP001054837">
    <property type="component" value="Unassembled WGS sequence"/>
</dbReference>
<feature type="region of interest" description="Disordered" evidence="1">
    <location>
        <begin position="27"/>
        <end position="64"/>
    </location>
</feature>